<keyword evidence="4" id="KW-0997">Cell inner membrane</keyword>
<dbReference type="InterPro" id="IPR044527">
    <property type="entry name" value="NrtA/CpmA_ABC-bd_dom"/>
</dbReference>
<protein>
    <submittedName>
        <fullName evidence="6">Aliphatic sulfonates-binding protein</fullName>
    </submittedName>
</protein>
<dbReference type="CDD" id="cd13553">
    <property type="entry name" value="PBP2_NrtA_CpmA_like"/>
    <property type="match status" value="1"/>
</dbReference>
<evidence type="ECO:0000256" key="2">
    <source>
        <dbReference type="ARBA" id="ARBA00022448"/>
    </source>
</evidence>
<dbReference type="RefSeq" id="WP_316559578.1">
    <property type="nucleotide sequence ID" value="NZ_CP131062.1"/>
</dbReference>
<evidence type="ECO:0000313" key="7">
    <source>
        <dbReference type="Proteomes" id="UP001302662"/>
    </source>
</evidence>
<evidence type="ECO:0000256" key="4">
    <source>
        <dbReference type="ARBA" id="ARBA00022519"/>
    </source>
</evidence>
<evidence type="ECO:0000256" key="3">
    <source>
        <dbReference type="ARBA" id="ARBA00022475"/>
    </source>
</evidence>
<gene>
    <name evidence="6" type="primary">ssuA</name>
    <name evidence="6" type="ORF">MmiEs2_01930</name>
</gene>
<keyword evidence="2" id="KW-0813">Transport</keyword>
<keyword evidence="7" id="KW-1185">Reference proteome</keyword>
<comment type="subcellular location">
    <subcellularLocation>
        <location evidence="1">Endomembrane system</location>
    </subcellularLocation>
</comment>
<evidence type="ECO:0000256" key="1">
    <source>
        <dbReference type="ARBA" id="ARBA00004308"/>
    </source>
</evidence>
<name>A0AA97A7A7_9EURY</name>
<dbReference type="Pfam" id="PF13379">
    <property type="entry name" value="NMT1_2"/>
    <property type="match status" value="1"/>
</dbReference>
<dbReference type="GO" id="GO:0012505">
    <property type="term" value="C:endomembrane system"/>
    <property type="evidence" value="ECO:0007669"/>
    <property type="project" value="UniProtKB-SubCell"/>
</dbReference>
<dbReference type="PANTHER" id="PTHR30024">
    <property type="entry name" value="ALIPHATIC SULFONATES-BINDING PROTEIN-RELATED"/>
    <property type="match status" value="1"/>
</dbReference>
<dbReference type="SUPFAM" id="SSF53850">
    <property type="entry name" value="Periplasmic binding protein-like II"/>
    <property type="match status" value="1"/>
</dbReference>
<keyword evidence="5" id="KW-0472">Membrane</keyword>
<dbReference type="Gene3D" id="3.40.190.10">
    <property type="entry name" value="Periplasmic binding protein-like II"/>
    <property type="match status" value="2"/>
</dbReference>
<keyword evidence="3" id="KW-1003">Cell membrane</keyword>
<dbReference type="PROSITE" id="PS51257">
    <property type="entry name" value="PROKAR_LIPOPROTEIN"/>
    <property type="match status" value="1"/>
</dbReference>
<sequence length="329" mass="35383">MKKLMFISLAFLLIAAVAFSGCLGNDDTTEVVIGYQPSTHQMAYTTAKELGWWSANLTPMEEVKSVGDKSFPSGPSEATALASGAIQFAYIGAAPIIPAVAQNNADLKIIAAVQINGSGLVIPTDAEYTDPTYFEGKKIATFPPGSIQDTLLKQWLTDNGVNLSKVDIKGMDSGEAQTALKAGSVDAVFLPHPAPSIIVKAGDGKVILDSGEMSADHACCVLAVSQDFIDKYPDIVAEVVKIHVDATKYTNDNPEESAKYYAKVTGVSEDIIMASISEWDGAWISDPHIIEEYVVAYAKSQYEQGLVPKQLTSEDLFDMSFYDAYVNQK</sequence>
<dbReference type="GO" id="GO:0042626">
    <property type="term" value="F:ATPase-coupled transmembrane transporter activity"/>
    <property type="evidence" value="ECO:0007669"/>
    <property type="project" value="InterPro"/>
</dbReference>
<dbReference type="EMBL" id="CP131062">
    <property type="protein sequence ID" value="WNY28013.1"/>
    <property type="molecule type" value="Genomic_DNA"/>
</dbReference>
<dbReference type="Proteomes" id="UP001302662">
    <property type="component" value="Chromosome"/>
</dbReference>
<dbReference type="InterPro" id="IPR010067">
    <property type="entry name" value="ABC_SsuA_sub-bd"/>
</dbReference>
<accession>A0AA97A7A7</accession>
<dbReference type="NCBIfam" id="TIGR01728">
    <property type="entry name" value="SsuA_fam"/>
    <property type="match status" value="1"/>
</dbReference>
<reference evidence="6 7" key="1">
    <citation type="submission" date="2023-07" db="EMBL/GenBank/DDBJ databases">
        <title>Closed genome sequence of Methanimicrococcus sp. Es2.</title>
        <authorList>
            <person name="Protasov E."/>
            <person name="Platt K."/>
            <person name="Reeh H."/>
            <person name="Poehlein A."/>
            <person name="Daniel R."/>
            <person name="Brune A."/>
        </authorList>
    </citation>
    <scope>NUCLEOTIDE SEQUENCE [LARGE SCALE GENOMIC DNA]</scope>
    <source>
        <strain evidence="6 7">Es2</strain>
    </source>
</reference>
<dbReference type="KEGG" id="mees:MmiEs2_01930"/>
<dbReference type="AlphaFoldDB" id="A0AA97A7A7"/>
<dbReference type="PANTHER" id="PTHR30024:SF42">
    <property type="entry name" value="ALIPHATIC SULFONATES-BINDING PROTEIN-RELATED"/>
    <property type="match status" value="1"/>
</dbReference>
<dbReference type="GO" id="GO:0016020">
    <property type="term" value="C:membrane"/>
    <property type="evidence" value="ECO:0007669"/>
    <property type="project" value="InterPro"/>
</dbReference>
<evidence type="ECO:0000256" key="5">
    <source>
        <dbReference type="ARBA" id="ARBA00023136"/>
    </source>
</evidence>
<organism evidence="6 7">
    <name type="scientific">Methanimicrococcus stummii</name>
    <dbReference type="NCBI Taxonomy" id="3028294"/>
    <lineage>
        <taxon>Archaea</taxon>
        <taxon>Methanobacteriati</taxon>
        <taxon>Methanobacteriota</taxon>
        <taxon>Stenosarchaea group</taxon>
        <taxon>Methanomicrobia</taxon>
        <taxon>Methanosarcinales</taxon>
        <taxon>Methanosarcinaceae</taxon>
        <taxon>Methanimicrococcus</taxon>
    </lineage>
</organism>
<dbReference type="GeneID" id="85196647"/>
<proteinExistence type="predicted"/>
<evidence type="ECO:0000313" key="6">
    <source>
        <dbReference type="EMBL" id="WNY28013.1"/>
    </source>
</evidence>